<comment type="cofactor">
    <cofactor evidence="11">
        <name>Mn(2+)</name>
        <dbReference type="ChEBI" id="CHEBI:29035"/>
    </cofactor>
</comment>
<dbReference type="EMBL" id="CADCUQ010000001">
    <property type="protein sequence ID" value="CAA9371686.1"/>
    <property type="molecule type" value="Genomic_DNA"/>
</dbReference>
<evidence type="ECO:0000256" key="2">
    <source>
        <dbReference type="ARBA" id="ARBA00009396"/>
    </source>
</evidence>
<feature type="binding site" evidence="11">
    <location>
        <position position="202"/>
    </location>
    <ligand>
        <name>Mn(2+)</name>
        <dbReference type="ChEBI" id="CHEBI:29035"/>
    </ligand>
</feature>
<reference evidence="13" key="1">
    <citation type="submission" date="2020-02" db="EMBL/GenBank/DDBJ databases">
        <authorList>
            <person name="Meier V. D."/>
        </authorList>
    </citation>
    <scope>NUCLEOTIDE SEQUENCE</scope>
    <source>
        <strain evidence="13">AVDCRST_MAG64</strain>
    </source>
</reference>
<evidence type="ECO:0000256" key="7">
    <source>
        <dbReference type="ARBA" id="ARBA00022679"/>
    </source>
</evidence>
<keyword evidence="6 11" id="KW-0028">Amino-acid biosynthesis</keyword>
<dbReference type="PANTHER" id="PTHR10277:SF9">
    <property type="entry name" value="2-ISOPROPYLMALATE SYNTHASE 1, CHLOROPLASTIC-RELATED"/>
    <property type="match status" value="1"/>
</dbReference>
<feature type="region of interest" description="Regulatory domain" evidence="11">
    <location>
        <begin position="391"/>
        <end position="515"/>
    </location>
</feature>
<dbReference type="InterPro" id="IPR050073">
    <property type="entry name" value="2-IPM_HCS-like"/>
</dbReference>
<dbReference type="UniPathway" id="UPA00048">
    <property type="reaction ID" value="UER00070"/>
</dbReference>
<evidence type="ECO:0000313" key="13">
    <source>
        <dbReference type="EMBL" id="CAA9371686.1"/>
    </source>
</evidence>
<keyword evidence="7 11" id="KW-0808">Transferase</keyword>
<feature type="domain" description="Pyruvate carboxyltransferase" evidence="12">
    <location>
        <begin position="4"/>
        <end position="267"/>
    </location>
</feature>
<gene>
    <name evidence="11" type="primary">leuA</name>
    <name evidence="13" type="ORF">AVDCRST_MAG64-171</name>
</gene>
<evidence type="ECO:0000256" key="4">
    <source>
        <dbReference type="ARBA" id="ARBA00018198"/>
    </source>
</evidence>
<dbReference type="Gene3D" id="3.20.20.70">
    <property type="entry name" value="Aldolase class I"/>
    <property type="match status" value="1"/>
</dbReference>
<dbReference type="HAMAP" id="MF_01025">
    <property type="entry name" value="LeuA_type1"/>
    <property type="match status" value="1"/>
</dbReference>
<dbReference type="SUPFAM" id="SSF51569">
    <property type="entry name" value="Aldolase"/>
    <property type="match status" value="1"/>
</dbReference>
<comment type="similarity">
    <text evidence="2 11">Belongs to the alpha-IPM synthase/homocitrate synthase family. LeuA type 1 subfamily.</text>
</comment>
<dbReference type="GO" id="GO:0003985">
    <property type="term" value="F:acetyl-CoA C-acetyltransferase activity"/>
    <property type="evidence" value="ECO:0007669"/>
    <property type="project" value="UniProtKB-UniRule"/>
</dbReference>
<dbReference type="PROSITE" id="PS50991">
    <property type="entry name" value="PYR_CT"/>
    <property type="match status" value="1"/>
</dbReference>
<evidence type="ECO:0000256" key="11">
    <source>
        <dbReference type="HAMAP-Rule" id="MF_01025"/>
    </source>
</evidence>
<dbReference type="FunFam" id="3.20.20.70:FF:000010">
    <property type="entry name" value="2-isopropylmalate synthase"/>
    <property type="match status" value="1"/>
</dbReference>
<dbReference type="InterPro" id="IPR002034">
    <property type="entry name" value="AIPM/Hcit_synth_CS"/>
</dbReference>
<evidence type="ECO:0000256" key="8">
    <source>
        <dbReference type="ARBA" id="ARBA00022723"/>
    </source>
</evidence>
<dbReference type="Pfam" id="PF00682">
    <property type="entry name" value="HMGL-like"/>
    <property type="match status" value="1"/>
</dbReference>
<dbReference type="PROSITE" id="PS00815">
    <property type="entry name" value="AIPM_HOMOCIT_SYNTH_1"/>
    <property type="match status" value="1"/>
</dbReference>
<dbReference type="InterPro" id="IPR000891">
    <property type="entry name" value="PYR_CT"/>
</dbReference>
<keyword evidence="13" id="KW-0012">Acyltransferase</keyword>
<evidence type="ECO:0000256" key="3">
    <source>
        <dbReference type="ARBA" id="ARBA00012973"/>
    </source>
</evidence>
<dbReference type="InterPro" id="IPR005671">
    <property type="entry name" value="LeuA_bact_synth"/>
</dbReference>
<dbReference type="InterPro" id="IPR013785">
    <property type="entry name" value="Aldolase_TIM"/>
</dbReference>
<proteinExistence type="inferred from homology"/>
<dbReference type="InterPro" id="IPR013709">
    <property type="entry name" value="2-isopropylmalate_synth_dimer"/>
</dbReference>
<dbReference type="GO" id="GO:0030145">
    <property type="term" value="F:manganese ion binding"/>
    <property type="evidence" value="ECO:0007669"/>
    <property type="project" value="UniProtKB-UniRule"/>
</dbReference>
<sequence length="515" mass="56141">MDTVRIFDTTLRDGEQSPGATLTLPEKLEIARHLEAMGVDVIEAGFPVSSEGDFESVRAIAGEVTASTVCGLARCTPRDIERAGEAVRHAARPRVHLFLATSKIHRDHKLRKGKEEILRLAVESIKQAREYTPDIEFSPEDASRTELEFLEEMVIAAVEAGATTINMPDTVGYATPKSYGEIFAHIGKLPIVRERNVILSSHCHNDLGLAVANSLAAVENGARQVECTINGIGERAGNAALEEVVMALRTRADHYKIGTRIDTTKIVPISRMVSTLTGLVVQRNKAIVGENAFAHESGIHQDGVLKYRETYEIMDPATVGLAKNSLVLGKHSGRHAFRDRVTGLGYTLNDEQIEHAFVKFKALADKKKEVFDEDIEALVDDELELTHGLWELVRFQALAGSAAIPMATVVLRDSNGAEVSSTGGGDGPVDAVYSAIQRLTGIEVVVRDYRIRAVTRGKDAQGEAQVELEHSGRRIRGRGLSTDILEASALAYLAAINRLRSIGHRERLVTQHSGV</sequence>
<keyword evidence="10 11" id="KW-0100">Branched-chain amino acid biosynthesis</keyword>
<dbReference type="Pfam" id="PF08502">
    <property type="entry name" value="LeuA_dimer"/>
    <property type="match status" value="1"/>
</dbReference>
<keyword evidence="8 11" id="KW-0479">Metal-binding</keyword>
<comment type="function">
    <text evidence="11">Catalyzes the condensation of the acetyl group of acetyl-CoA with 3-methyl-2-oxobutanoate (2-ketoisovalerate) to form 3-carboxy-3-hydroxy-4-methylpentanoate (2-isopropylmalate).</text>
</comment>
<protein>
    <recommendedName>
        <fullName evidence="4 11">2-isopropylmalate synthase</fullName>
        <ecNumber evidence="3 11">2.3.3.13</ecNumber>
    </recommendedName>
    <alternativeName>
        <fullName evidence="11">Alpha-IPM synthase</fullName>
    </alternativeName>
    <alternativeName>
        <fullName evidence="11">Alpha-isopropylmalate synthase</fullName>
    </alternativeName>
</protein>
<dbReference type="PROSITE" id="PS00816">
    <property type="entry name" value="AIPM_HOMOCIT_SYNTH_2"/>
    <property type="match status" value="1"/>
</dbReference>
<dbReference type="Pfam" id="PF22617">
    <property type="entry name" value="HCS_D2"/>
    <property type="match status" value="1"/>
</dbReference>
<dbReference type="FunFam" id="1.10.238.260:FF:000001">
    <property type="entry name" value="2-isopropylmalate synthase"/>
    <property type="match status" value="1"/>
</dbReference>
<dbReference type="GO" id="GO:0005737">
    <property type="term" value="C:cytoplasm"/>
    <property type="evidence" value="ECO:0007669"/>
    <property type="project" value="UniProtKB-UniRule"/>
</dbReference>
<keyword evidence="5 11" id="KW-0432">Leucine biosynthesis</keyword>
<feature type="binding site" evidence="11">
    <location>
        <position position="238"/>
    </location>
    <ligand>
        <name>Mn(2+)</name>
        <dbReference type="ChEBI" id="CHEBI:29035"/>
    </ligand>
</feature>
<dbReference type="Gene3D" id="3.30.160.270">
    <property type="match status" value="1"/>
</dbReference>
<dbReference type="PANTHER" id="PTHR10277">
    <property type="entry name" value="HOMOCITRATE SYNTHASE-RELATED"/>
    <property type="match status" value="1"/>
</dbReference>
<dbReference type="NCBIfam" id="TIGR00973">
    <property type="entry name" value="leuA_bact"/>
    <property type="match status" value="1"/>
</dbReference>
<dbReference type="GO" id="GO:0003852">
    <property type="term" value="F:2-isopropylmalate synthase activity"/>
    <property type="evidence" value="ECO:0007669"/>
    <property type="project" value="UniProtKB-UniRule"/>
</dbReference>
<dbReference type="EC" id="2.3.3.13" evidence="3 11"/>
<comment type="catalytic activity">
    <reaction evidence="11">
        <text>3-methyl-2-oxobutanoate + acetyl-CoA + H2O = (2S)-2-isopropylmalate + CoA + H(+)</text>
        <dbReference type="Rhea" id="RHEA:21524"/>
        <dbReference type="ChEBI" id="CHEBI:1178"/>
        <dbReference type="ChEBI" id="CHEBI:11851"/>
        <dbReference type="ChEBI" id="CHEBI:15377"/>
        <dbReference type="ChEBI" id="CHEBI:15378"/>
        <dbReference type="ChEBI" id="CHEBI:57287"/>
        <dbReference type="ChEBI" id="CHEBI:57288"/>
        <dbReference type="EC" id="2.3.3.13"/>
    </reaction>
</comment>
<dbReference type="GO" id="GO:0009098">
    <property type="term" value="P:L-leucine biosynthetic process"/>
    <property type="evidence" value="ECO:0007669"/>
    <property type="project" value="UniProtKB-UniRule"/>
</dbReference>
<evidence type="ECO:0000256" key="5">
    <source>
        <dbReference type="ARBA" id="ARBA00022430"/>
    </source>
</evidence>
<dbReference type="AlphaFoldDB" id="A0A6J4N301"/>
<keyword evidence="11" id="KW-0963">Cytoplasm</keyword>
<evidence type="ECO:0000256" key="10">
    <source>
        <dbReference type="ARBA" id="ARBA00023304"/>
    </source>
</evidence>
<feature type="binding site" evidence="11">
    <location>
        <position position="13"/>
    </location>
    <ligand>
        <name>Mn(2+)</name>
        <dbReference type="ChEBI" id="CHEBI:29035"/>
    </ligand>
</feature>
<dbReference type="Gene3D" id="1.10.238.260">
    <property type="match status" value="1"/>
</dbReference>
<dbReference type="FunFam" id="3.30.160.270:FF:000003">
    <property type="entry name" value="2-isopropylmalate synthase"/>
    <property type="match status" value="1"/>
</dbReference>
<evidence type="ECO:0000259" key="12">
    <source>
        <dbReference type="PROSITE" id="PS50991"/>
    </source>
</evidence>
<evidence type="ECO:0000256" key="9">
    <source>
        <dbReference type="ARBA" id="ARBA00023211"/>
    </source>
</evidence>
<evidence type="ECO:0000256" key="6">
    <source>
        <dbReference type="ARBA" id="ARBA00022605"/>
    </source>
</evidence>
<dbReference type="InterPro" id="IPR054691">
    <property type="entry name" value="LeuA/HCS_post-cat"/>
</dbReference>
<comment type="subunit">
    <text evidence="11">Homodimer.</text>
</comment>
<dbReference type="SUPFAM" id="SSF110921">
    <property type="entry name" value="2-isopropylmalate synthase LeuA, allosteric (dimerisation) domain"/>
    <property type="match status" value="1"/>
</dbReference>
<feature type="binding site" evidence="11">
    <location>
        <position position="204"/>
    </location>
    <ligand>
        <name>Mn(2+)</name>
        <dbReference type="ChEBI" id="CHEBI:29035"/>
    </ligand>
</feature>
<dbReference type="InterPro" id="IPR036230">
    <property type="entry name" value="LeuA_allosteric_dom_sf"/>
</dbReference>
<keyword evidence="9 11" id="KW-0464">Manganese</keyword>
<organism evidence="13">
    <name type="scientific">uncultured Phycisphaerae bacterium</name>
    <dbReference type="NCBI Taxonomy" id="904963"/>
    <lineage>
        <taxon>Bacteria</taxon>
        <taxon>Pseudomonadati</taxon>
        <taxon>Planctomycetota</taxon>
        <taxon>Phycisphaerae</taxon>
        <taxon>environmental samples</taxon>
    </lineage>
</organism>
<dbReference type="SMART" id="SM00917">
    <property type="entry name" value="LeuA_dimer"/>
    <property type="match status" value="1"/>
</dbReference>
<evidence type="ECO:0000256" key="1">
    <source>
        <dbReference type="ARBA" id="ARBA00004689"/>
    </source>
</evidence>
<accession>A0A6J4N301</accession>
<comment type="pathway">
    <text evidence="1 11">Amino-acid biosynthesis; L-leucine biosynthesis; L-leucine from 3-methyl-2-oxobutanoate: step 1/4.</text>
</comment>
<dbReference type="CDD" id="cd07940">
    <property type="entry name" value="DRE_TIM_IPMS"/>
    <property type="match status" value="1"/>
</dbReference>
<name>A0A6J4N301_9BACT</name>
<dbReference type="NCBIfam" id="NF002086">
    <property type="entry name" value="PRK00915.1-3"/>
    <property type="match status" value="1"/>
</dbReference>